<dbReference type="AlphaFoldDB" id="A0AB39VL39"/>
<evidence type="ECO:0000313" key="1">
    <source>
        <dbReference type="EMBL" id="XDU67588.1"/>
    </source>
</evidence>
<gene>
    <name evidence="1" type="ORF">AB8B22_04030</name>
</gene>
<organism evidence="1">
    <name type="scientific">Leptotrichia rugosa</name>
    <dbReference type="NCBI Taxonomy" id="3239302"/>
    <lineage>
        <taxon>Bacteria</taxon>
        <taxon>Fusobacteriati</taxon>
        <taxon>Fusobacteriota</taxon>
        <taxon>Fusobacteriia</taxon>
        <taxon>Fusobacteriales</taxon>
        <taxon>Leptotrichiaceae</taxon>
        <taxon>Leptotrichia</taxon>
    </lineage>
</organism>
<proteinExistence type="predicted"/>
<dbReference type="KEGG" id="lrug:AB8B22_04030"/>
<reference evidence="1" key="1">
    <citation type="submission" date="2024-07" db="EMBL/GenBank/DDBJ databases">
        <authorList>
            <person name="Li X.-J."/>
            <person name="Wang X."/>
        </authorList>
    </citation>
    <scope>NUCLEOTIDE SEQUENCE</scope>
    <source>
        <strain evidence="1">HSP-334</strain>
    </source>
</reference>
<dbReference type="RefSeq" id="WP_369711745.1">
    <property type="nucleotide sequence ID" value="NZ_CP165644.1"/>
</dbReference>
<dbReference type="EMBL" id="CP165644">
    <property type="protein sequence ID" value="XDU67588.1"/>
    <property type="molecule type" value="Genomic_DNA"/>
</dbReference>
<protein>
    <submittedName>
        <fullName evidence="1">Uncharacterized protein</fullName>
    </submittedName>
</protein>
<name>A0AB39VL39_9FUSO</name>
<sequence>MLKELLIAMLIVTGVSSYSFEMQTQVKEIEKMYQEWKNQN</sequence>
<accession>A0AB39VL39</accession>